<dbReference type="PRINTS" id="PR01790">
    <property type="entry name" value="SMP30FAMILY"/>
</dbReference>
<evidence type="ECO:0000313" key="4">
    <source>
        <dbReference type="Proteomes" id="UP000652430"/>
    </source>
</evidence>
<dbReference type="EMBL" id="BNAQ01000017">
    <property type="protein sequence ID" value="GHH26686.1"/>
    <property type="molecule type" value="Genomic_DNA"/>
</dbReference>
<feature type="domain" description="SMP-30/Gluconolactonase/LRE-like region" evidence="2">
    <location>
        <begin position="12"/>
        <end position="252"/>
    </location>
</feature>
<dbReference type="InterPro" id="IPR005511">
    <property type="entry name" value="SMP-30"/>
</dbReference>
<comment type="similarity">
    <text evidence="1">Belongs to the SMP-30/CGR1 family.</text>
</comment>
<keyword evidence="4" id="KW-1185">Reference proteome</keyword>
<dbReference type="PANTHER" id="PTHR10907">
    <property type="entry name" value="REGUCALCIN"/>
    <property type="match status" value="1"/>
</dbReference>
<comment type="caution">
    <text evidence="3">The sequence shown here is derived from an EMBL/GenBank/DDBJ whole genome shotgun (WGS) entry which is preliminary data.</text>
</comment>
<dbReference type="Proteomes" id="UP000652430">
    <property type="component" value="Unassembled WGS sequence"/>
</dbReference>
<organism evidence="3 4">
    <name type="scientific">Sphingomonas glacialis</name>
    <dbReference type="NCBI Taxonomy" id="658225"/>
    <lineage>
        <taxon>Bacteria</taxon>
        <taxon>Pseudomonadati</taxon>
        <taxon>Pseudomonadota</taxon>
        <taxon>Alphaproteobacteria</taxon>
        <taxon>Sphingomonadales</taxon>
        <taxon>Sphingomonadaceae</taxon>
        <taxon>Sphingomonas</taxon>
    </lineage>
</organism>
<dbReference type="PANTHER" id="PTHR10907:SF47">
    <property type="entry name" value="REGUCALCIN"/>
    <property type="match status" value="1"/>
</dbReference>
<dbReference type="Gene3D" id="2.120.10.30">
    <property type="entry name" value="TolB, C-terminal domain"/>
    <property type="match status" value="1"/>
</dbReference>
<protein>
    <recommendedName>
        <fullName evidence="2">SMP-30/Gluconolactonase/LRE-like region domain-containing protein</fullName>
    </recommendedName>
</protein>
<dbReference type="InterPro" id="IPR013658">
    <property type="entry name" value="SGL"/>
</dbReference>
<sequence>MREIPRDRRDVLGEGLYWSAREQAVYWTDILGCRVNRLRLADGRVDSWEMPGTIGWIVEREDASGFVAGLDRRMVALTLNPLTITPLADPDRSGNRMNDAKADPTGRIWAGTMALDGARPTGAFYRLDQKGTVTRVDDGYHIADGPAITPDGRTLFHTDSALRTVYRFEIDAEGGLGPRETFIDFEEGWGDPDGMTLDADGGLWIACWGAGCVTRFTPEGRRDRSISLPASQVTNCIFAGPELDRMFVTSASHGVDEPQAGALFEVDPGCRGTPTHRYRG</sequence>
<gene>
    <name evidence="3" type="ORF">GCM10008023_41620</name>
</gene>
<dbReference type="SUPFAM" id="SSF63829">
    <property type="entry name" value="Calcium-dependent phosphotriesterase"/>
    <property type="match status" value="1"/>
</dbReference>
<reference evidence="4" key="1">
    <citation type="journal article" date="2019" name="Int. J. Syst. Evol. Microbiol.">
        <title>The Global Catalogue of Microorganisms (GCM) 10K type strain sequencing project: providing services to taxonomists for standard genome sequencing and annotation.</title>
        <authorList>
            <consortium name="The Broad Institute Genomics Platform"/>
            <consortium name="The Broad Institute Genome Sequencing Center for Infectious Disease"/>
            <person name="Wu L."/>
            <person name="Ma J."/>
        </authorList>
    </citation>
    <scope>NUCLEOTIDE SEQUENCE [LARGE SCALE GENOMIC DNA]</scope>
    <source>
        <strain evidence="4">CGMCC 1.8957</strain>
    </source>
</reference>
<name>A0ABQ3LW27_9SPHN</name>
<dbReference type="Pfam" id="PF08450">
    <property type="entry name" value="SGL"/>
    <property type="match status" value="1"/>
</dbReference>
<evidence type="ECO:0000259" key="2">
    <source>
        <dbReference type="Pfam" id="PF08450"/>
    </source>
</evidence>
<accession>A0ABQ3LW27</accession>
<dbReference type="InterPro" id="IPR011042">
    <property type="entry name" value="6-blade_b-propeller_TolB-like"/>
</dbReference>
<proteinExistence type="inferred from homology"/>
<evidence type="ECO:0000313" key="3">
    <source>
        <dbReference type="EMBL" id="GHH26686.1"/>
    </source>
</evidence>
<evidence type="ECO:0000256" key="1">
    <source>
        <dbReference type="ARBA" id="ARBA00008853"/>
    </source>
</evidence>